<gene>
    <name evidence="2" type="ORF">EDD18DRAFT_1103544</name>
</gene>
<evidence type="ECO:0000256" key="1">
    <source>
        <dbReference type="SAM" id="MobiDB-lite"/>
    </source>
</evidence>
<comment type="caution">
    <text evidence="2">The sequence shown here is derived from an EMBL/GenBank/DDBJ whole genome shotgun (WGS) entry which is preliminary data.</text>
</comment>
<name>A0AA39UQK2_9AGAR</name>
<dbReference type="EMBL" id="JAUEPU010000010">
    <property type="protein sequence ID" value="KAK0499107.1"/>
    <property type="molecule type" value="Genomic_DNA"/>
</dbReference>
<organism evidence="2 3">
    <name type="scientific">Armillaria luteobubalina</name>
    <dbReference type="NCBI Taxonomy" id="153913"/>
    <lineage>
        <taxon>Eukaryota</taxon>
        <taxon>Fungi</taxon>
        <taxon>Dikarya</taxon>
        <taxon>Basidiomycota</taxon>
        <taxon>Agaricomycotina</taxon>
        <taxon>Agaricomycetes</taxon>
        <taxon>Agaricomycetidae</taxon>
        <taxon>Agaricales</taxon>
        <taxon>Marasmiineae</taxon>
        <taxon>Physalacriaceae</taxon>
        <taxon>Armillaria</taxon>
    </lineage>
</organism>
<feature type="compositionally biased region" description="Basic and acidic residues" evidence="1">
    <location>
        <begin position="120"/>
        <end position="130"/>
    </location>
</feature>
<protein>
    <submittedName>
        <fullName evidence="2">Uncharacterized protein</fullName>
    </submittedName>
</protein>
<reference evidence="2" key="1">
    <citation type="submission" date="2023-06" db="EMBL/GenBank/DDBJ databases">
        <authorList>
            <consortium name="Lawrence Berkeley National Laboratory"/>
            <person name="Ahrendt S."/>
            <person name="Sahu N."/>
            <person name="Indic B."/>
            <person name="Wong-Bajracharya J."/>
            <person name="Merenyi Z."/>
            <person name="Ke H.-M."/>
            <person name="Monk M."/>
            <person name="Kocsube S."/>
            <person name="Drula E."/>
            <person name="Lipzen A."/>
            <person name="Balint B."/>
            <person name="Henrissat B."/>
            <person name="Andreopoulos B."/>
            <person name="Martin F.M."/>
            <person name="Harder C.B."/>
            <person name="Rigling D."/>
            <person name="Ford K.L."/>
            <person name="Foster G.D."/>
            <person name="Pangilinan J."/>
            <person name="Papanicolaou A."/>
            <person name="Barry K."/>
            <person name="LaButti K."/>
            <person name="Viragh M."/>
            <person name="Koriabine M."/>
            <person name="Yan M."/>
            <person name="Riley R."/>
            <person name="Champramary S."/>
            <person name="Plett K.L."/>
            <person name="Tsai I.J."/>
            <person name="Slot J."/>
            <person name="Sipos G."/>
            <person name="Plett J."/>
            <person name="Nagy L.G."/>
            <person name="Grigoriev I.V."/>
        </authorList>
    </citation>
    <scope>NUCLEOTIDE SEQUENCE</scope>
    <source>
        <strain evidence="2">HWK02</strain>
    </source>
</reference>
<accession>A0AA39UQK2</accession>
<evidence type="ECO:0000313" key="2">
    <source>
        <dbReference type="EMBL" id="KAK0499107.1"/>
    </source>
</evidence>
<dbReference type="AlphaFoldDB" id="A0AA39UQK2"/>
<keyword evidence="3" id="KW-1185">Reference proteome</keyword>
<sequence length="163" mass="19638">MLDAEPLTLLPPKLANNVSYTQKVGNSPHKPTRQLKSEVFDTQRDWSVTCHISKQGVHFIAYSMDTSLKSENSKQEKQHQSKQAYEESRRERLKTLPQEEQQIYEENQRKSQAKYRKSRRDALRQKEDLRRWRKFMNKYEDEPQKMPDDRVHRKGHLQHPEDY</sequence>
<feature type="compositionally biased region" description="Basic and acidic residues" evidence="1">
    <location>
        <begin position="137"/>
        <end position="151"/>
    </location>
</feature>
<feature type="compositionally biased region" description="Basic and acidic residues" evidence="1">
    <location>
        <begin position="71"/>
        <end position="94"/>
    </location>
</feature>
<evidence type="ECO:0000313" key="3">
    <source>
        <dbReference type="Proteomes" id="UP001175228"/>
    </source>
</evidence>
<dbReference type="Proteomes" id="UP001175228">
    <property type="component" value="Unassembled WGS sequence"/>
</dbReference>
<proteinExistence type="predicted"/>
<feature type="region of interest" description="Disordered" evidence="1">
    <location>
        <begin position="68"/>
        <end position="163"/>
    </location>
</feature>